<evidence type="ECO:0000313" key="5">
    <source>
        <dbReference type="EMBL" id="SIQ59911.1"/>
    </source>
</evidence>
<evidence type="ECO:0000256" key="2">
    <source>
        <dbReference type="ARBA" id="ARBA00023125"/>
    </source>
</evidence>
<dbReference type="STRING" id="49186.SAMN05421647_106169"/>
<evidence type="ECO:0000313" key="6">
    <source>
        <dbReference type="Proteomes" id="UP000186895"/>
    </source>
</evidence>
<sequence>MGAMPASGIRLKANNKSHRMSIEHHSISSHYARSILASAGRLGMDQEQLMEEAGLNRVILESEQLRITPNQFARLMRAFWQASDDEFLGMGSQPSRHGVFTLMSKQAVHCQNLRAVYHHISHFYNLLADALTLNLSIEGNEVRFSMRLTKPELDPSHSLCEFLLLIWHRFPSWLIGQRIPLKAIHLAHAAPDHKGEYRLLFPCPAYFDQPETCLVFDADILSAPVVQTPKSLRAYLRRVPLDWFMRQAYYPAYTRRVLDHLEQENGLLNTSMESIADDLHVTTRTLRRKLTEEGTTFQELKDGVRRDTAIHFLSRPSLPVSEISRKLGFSEPAAFTRAFKQWTGVTPKAFRQH</sequence>
<dbReference type="InterPro" id="IPR020449">
    <property type="entry name" value="Tscrpt_reg_AraC-type_HTH"/>
</dbReference>
<dbReference type="eggNOG" id="COG2207">
    <property type="taxonomic scope" value="Bacteria"/>
</dbReference>
<dbReference type="SMART" id="SM00342">
    <property type="entry name" value="HTH_ARAC"/>
    <property type="match status" value="1"/>
</dbReference>
<gene>
    <name evidence="5" type="ORF">SAMN05421647_106169</name>
</gene>
<dbReference type="GO" id="GO:0005829">
    <property type="term" value="C:cytosol"/>
    <property type="evidence" value="ECO:0007669"/>
    <property type="project" value="TreeGrafter"/>
</dbReference>
<protein>
    <submittedName>
        <fullName evidence="5">Transcriptional regulator, AraC family</fullName>
    </submittedName>
</protein>
<keyword evidence="2" id="KW-0238">DNA-binding</keyword>
<dbReference type="PROSITE" id="PS01124">
    <property type="entry name" value="HTH_ARAC_FAMILY_2"/>
    <property type="match status" value="1"/>
</dbReference>
<reference evidence="5 6" key="1">
    <citation type="submission" date="2017-01" db="EMBL/GenBank/DDBJ databases">
        <authorList>
            <person name="Mah S.A."/>
            <person name="Swanson W.J."/>
            <person name="Moy G.W."/>
            <person name="Vacquier V.D."/>
        </authorList>
    </citation>
    <scope>NUCLEOTIDE SEQUENCE [LARGE SCALE GENOMIC DNA]</scope>
    <source>
        <strain evidence="5 6">DSM 7027</strain>
    </source>
</reference>
<dbReference type="InterPro" id="IPR018060">
    <property type="entry name" value="HTH_AraC"/>
</dbReference>
<evidence type="ECO:0000256" key="3">
    <source>
        <dbReference type="ARBA" id="ARBA00023163"/>
    </source>
</evidence>
<name>A0A1N6U325_9GAMM</name>
<dbReference type="InterPro" id="IPR032687">
    <property type="entry name" value="AraC-type_N"/>
</dbReference>
<dbReference type="AlphaFoldDB" id="A0A1N6U325"/>
<keyword evidence="3" id="KW-0804">Transcription</keyword>
<dbReference type="GO" id="GO:0003700">
    <property type="term" value="F:DNA-binding transcription factor activity"/>
    <property type="evidence" value="ECO:0007669"/>
    <property type="project" value="InterPro"/>
</dbReference>
<dbReference type="Pfam" id="PF12625">
    <property type="entry name" value="Arabinose_bd"/>
    <property type="match status" value="1"/>
</dbReference>
<dbReference type="InterPro" id="IPR009057">
    <property type="entry name" value="Homeodomain-like_sf"/>
</dbReference>
<dbReference type="GO" id="GO:0000976">
    <property type="term" value="F:transcription cis-regulatory region binding"/>
    <property type="evidence" value="ECO:0007669"/>
    <property type="project" value="TreeGrafter"/>
</dbReference>
<dbReference type="Pfam" id="PF12833">
    <property type="entry name" value="HTH_18"/>
    <property type="match status" value="1"/>
</dbReference>
<feature type="domain" description="HTH araC/xylS-type" evidence="4">
    <location>
        <begin position="251"/>
        <end position="353"/>
    </location>
</feature>
<organism evidence="5 6">
    <name type="scientific">Marinobacterium stanieri</name>
    <dbReference type="NCBI Taxonomy" id="49186"/>
    <lineage>
        <taxon>Bacteria</taxon>
        <taxon>Pseudomonadati</taxon>
        <taxon>Pseudomonadota</taxon>
        <taxon>Gammaproteobacteria</taxon>
        <taxon>Oceanospirillales</taxon>
        <taxon>Oceanospirillaceae</taxon>
        <taxon>Marinobacterium</taxon>
    </lineage>
</organism>
<keyword evidence="1" id="KW-0805">Transcription regulation</keyword>
<dbReference type="PRINTS" id="PR00032">
    <property type="entry name" value="HTHARAC"/>
</dbReference>
<dbReference type="PANTHER" id="PTHR47894">
    <property type="entry name" value="HTH-TYPE TRANSCRIPTIONAL REGULATOR GADX"/>
    <property type="match status" value="1"/>
</dbReference>
<dbReference type="PANTHER" id="PTHR47894:SF1">
    <property type="entry name" value="HTH-TYPE TRANSCRIPTIONAL REGULATOR VQSM"/>
    <property type="match status" value="1"/>
</dbReference>
<dbReference type="Proteomes" id="UP000186895">
    <property type="component" value="Unassembled WGS sequence"/>
</dbReference>
<dbReference type="EMBL" id="FTMN01000006">
    <property type="protein sequence ID" value="SIQ59911.1"/>
    <property type="molecule type" value="Genomic_DNA"/>
</dbReference>
<evidence type="ECO:0000259" key="4">
    <source>
        <dbReference type="PROSITE" id="PS01124"/>
    </source>
</evidence>
<keyword evidence="6" id="KW-1185">Reference proteome</keyword>
<dbReference type="Gene3D" id="1.10.10.60">
    <property type="entry name" value="Homeodomain-like"/>
    <property type="match status" value="1"/>
</dbReference>
<accession>A0A1N6U325</accession>
<dbReference type="SUPFAM" id="SSF46689">
    <property type="entry name" value="Homeodomain-like"/>
    <property type="match status" value="1"/>
</dbReference>
<proteinExistence type="predicted"/>
<evidence type="ECO:0000256" key="1">
    <source>
        <dbReference type="ARBA" id="ARBA00023015"/>
    </source>
</evidence>